<accession>A0ABV2H280</accession>
<evidence type="ECO:0000313" key="2">
    <source>
        <dbReference type="EMBL" id="MET3584650.1"/>
    </source>
</evidence>
<dbReference type="Proteomes" id="UP001549031">
    <property type="component" value="Unassembled WGS sequence"/>
</dbReference>
<dbReference type="EMBL" id="JBEPLJ010000002">
    <property type="protein sequence ID" value="MET3584650.1"/>
    <property type="molecule type" value="Genomic_DNA"/>
</dbReference>
<keyword evidence="1" id="KW-1133">Transmembrane helix</keyword>
<evidence type="ECO:0000256" key="1">
    <source>
        <dbReference type="SAM" id="Phobius"/>
    </source>
</evidence>
<sequence length="401" mass="43054">MNTVRTALYEAIAAALPIAIIYFAGWAYLVKYLAEFGIDATQVSIALSTVLAYAFVPLKSGGVIMYCAVALFVIGYLVTTRVHKTVKRLSFIFAIVGLALFLFVIDDAAARAAAKMAKHVWNGQKSISIPVLNQPATNDAASIFQTCSKERRLRQIIGLTDEMYVLCRDAYFPCSYALMFAINKEGRIIYLLNGGGDWSMRIARTSLLAMITVGLAVDAFAQQQQQATPQGSELGQQDPGFQSIPVWSETLLLVEGPYKLKGSFGVFGYVIARNAGKVTFKSCNAETIEVDESVLEMTRDGCEYQAPEKDNAITVACADLPPAWGKAASDVLANVTSDKIGSVYAATSDGKAERIASPDNYLAMATIDEVKAIQPCGGVLTGFSGTGVPVTGIVAVEPTER</sequence>
<feature type="transmembrane region" description="Helical" evidence="1">
    <location>
        <begin position="7"/>
        <end position="30"/>
    </location>
</feature>
<keyword evidence="1" id="KW-0812">Transmembrane</keyword>
<organism evidence="2 3">
    <name type="scientific">Pseudorhizobium tarimense</name>
    <dbReference type="NCBI Taxonomy" id="1079109"/>
    <lineage>
        <taxon>Bacteria</taxon>
        <taxon>Pseudomonadati</taxon>
        <taxon>Pseudomonadota</taxon>
        <taxon>Alphaproteobacteria</taxon>
        <taxon>Hyphomicrobiales</taxon>
        <taxon>Rhizobiaceae</taxon>
        <taxon>Rhizobium/Agrobacterium group</taxon>
        <taxon>Pseudorhizobium</taxon>
    </lineage>
</organism>
<name>A0ABV2H280_9HYPH</name>
<proteinExistence type="predicted"/>
<comment type="caution">
    <text evidence="2">The sequence shown here is derived from an EMBL/GenBank/DDBJ whole genome shotgun (WGS) entry which is preliminary data.</text>
</comment>
<dbReference type="RefSeq" id="WP_247242478.1">
    <property type="nucleotide sequence ID" value="NZ_JALJRA010000002.1"/>
</dbReference>
<protein>
    <submittedName>
        <fullName evidence="2">Uncharacterized protein</fullName>
    </submittedName>
</protein>
<evidence type="ECO:0000313" key="3">
    <source>
        <dbReference type="Proteomes" id="UP001549031"/>
    </source>
</evidence>
<gene>
    <name evidence="2" type="ORF">ABID21_000745</name>
</gene>
<feature type="transmembrane region" description="Helical" evidence="1">
    <location>
        <begin position="63"/>
        <end position="83"/>
    </location>
</feature>
<keyword evidence="3" id="KW-1185">Reference proteome</keyword>
<feature type="transmembrane region" description="Helical" evidence="1">
    <location>
        <begin position="89"/>
        <end position="109"/>
    </location>
</feature>
<reference evidence="2 3" key="1">
    <citation type="submission" date="2024-06" db="EMBL/GenBank/DDBJ databases">
        <title>Genomic Encyclopedia of Type Strains, Phase IV (KMG-IV): sequencing the most valuable type-strain genomes for metagenomic binning, comparative biology and taxonomic classification.</title>
        <authorList>
            <person name="Goeker M."/>
        </authorList>
    </citation>
    <scope>NUCLEOTIDE SEQUENCE [LARGE SCALE GENOMIC DNA]</scope>
    <source>
        <strain evidence="2 3">DSM 105042</strain>
    </source>
</reference>
<keyword evidence="1" id="KW-0472">Membrane</keyword>